<sequence length="200" mass="22358">MMNNHDFEYFDPLDPNQYKAGKIRGPVKQWNVKGRLRVGYHSSINGRLKTRGAVKIGKYCAIGDDVRLIAVSHDPQTINLQIWLQSEIGSKKGGTSRGPIIIGNNVWIGDLVCVMSGVTVGNGAILAAGAVVTKDVEPYSIVAGVPAKHIRYRFSESVRHQLEAIKWWNWDDERIKRNIAFFDCVLEPDRDIRLESLVSG</sequence>
<keyword evidence="4" id="KW-0012">Acyltransferase</keyword>
<keyword evidence="2 5" id="KW-0808">Transferase</keyword>
<evidence type="ECO:0000256" key="1">
    <source>
        <dbReference type="ARBA" id="ARBA00007274"/>
    </source>
</evidence>
<dbReference type="InterPro" id="IPR011004">
    <property type="entry name" value="Trimer_LpxA-like_sf"/>
</dbReference>
<comment type="caution">
    <text evidence="5">The sequence shown here is derived from an EMBL/GenBank/DDBJ whole genome shotgun (WGS) entry which is preliminary data.</text>
</comment>
<proteinExistence type="inferred from homology"/>
<dbReference type="InterPro" id="IPR001451">
    <property type="entry name" value="Hexapep"/>
</dbReference>
<protein>
    <submittedName>
        <fullName evidence="5">Antibiotic acetyltransferase</fullName>
    </submittedName>
</protein>
<dbReference type="Proteomes" id="UP000439983">
    <property type="component" value="Unassembled WGS sequence"/>
</dbReference>
<dbReference type="PANTHER" id="PTHR43300:SF11">
    <property type="entry name" value="ACETYLTRANSFERASE RV3034C-RELATED"/>
    <property type="match status" value="1"/>
</dbReference>
<evidence type="ECO:0000256" key="3">
    <source>
        <dbReference type="ARBA" id="ARBA00022737"/>
    </source>
</evidence>
<dbReference type="Pfam" id="PF00132">
    <property type="entry name" value="Hexapep"/>
    <property type="match status" value="1"/>
</dbReference>
<evidence type="ECO:0000313" key="5">
    <source>
        <dbReference type="EMBL" id="MQX15723.1"/>
    </source>
</evidence>
<keyword evidence="6" id="KW-1185">Reference proteome</keyword>
<evidence type="ECO:0000313" key="6">
    <source>
        <dbReference type="Proteomes" id="UP000439983"/>
    </source>
</evidence>
<dbReference type="GO" id="GO:0016746">
    <property type="term" value="F:acyltransferase activity"/>
    <property type="evidence" value="ECO:0007669"/>
    <property type="project" value="UniProtKB-KW"/>
</dbReference>
<dbReference type="Gene3D" id="2.160.10.10">
    <property type="entry name" value="Hexapeptide repeat proteins"/>
    <property type="match status" value="1"/>
</dbReference>
<name>A0A6N7LCZ1_SINTE</name>
<dbReference type="OrthoDB" id="9815592at2"/>
<dbReference type="InterPro" id="IPR050179">
    <property type="entry name" value="Trans_hexapeptide_repeat"/>
</dbReference>
<reference evidence="5 6" key="1">
    <citation type="journal article" date="2013" name="Genome Biol.">
        <title>Comparative genomics of the core and accessory genomes of 48 Sinorhizobium strains comprising five genospecies.</title>
        <authorList>
            <person name="Sugawara M."/>
            <person name="Epstein B."/>
            <person name="Badgley B.D."/>
            <person name="Unno T."/>
            <person name="Xu L."/>
            <person name="Reese J."/>
            <person name="Gyaneshwar P."/>
            <person name="Denny R."/>
            <person name="Mudge J."/>
            <person name="Bharti A.K."/>
            <person name="Farmer A.D."/>
            <person name="May G.D."/>
            <person name="Woodward J.E."/>
            <person name="Medigue C."/>
            <person name="Vallenet D."/>
            <person name="Lajus A."/>
            <person name="Rouy Z."/>
            <person name="Martinez-Vaz B."/>
            <person name="Tiffin P."/>
            <person name="Young N.D."/>
            <person name="Sadowsky M.J."/>
        </authorList>
    </citation>
    <scope>NUCLEOTIDE SEQUENCE [LARGE SCALE GENOMIC DNA]</scope>
    <source>
        <strain evidence="5 6">USDA4894</strain>
    </source>
</reference>
<dbReference type="EMBL" id="WITC01000051">
    <property type="protein sequence ID" value="MQX15723.1"/>
    <property type="molecule type" value="Genomic_DNA"/>
</dbReference>
<gene>
    <name evidence="5" type="ORF">GHK62_13400</name>
</gene>
<dbReference type="RefSeq" id="WP_153439680.1">
    <property type="nucleotide sequence ID" value="NZ_JBHUJK010000005.1"/>
</dbReference>
<dbReference type="InterPro" id="IPR018357">
    <property type="entry name" value="Hexapep_transf_CS"/>
</dbReference>
<keyword evidence="3" id="KW-0677">Repeat</keyword>
<dbReference type="AlphaFoldDB" id="A0A6N7LCZ1"/>
<organism evidence="5 6">
    <name type="scientific">Sinorhizobium terangae</name>
    <dbReference type="NCBI Taxonomy" id="110322"/>
    <lineage>
        <taxon>Bacteria</taxon>
        <taxon>Pseudomonadati</taxon>
        <taxon>Pseudomonadota</taxon>
        <taxon>Alphaproteobacteria</taxon>
        <taxon>Hyphomicrobiales</taxon>
        <taxon>Rhizobiaceae</taxon>
        <taxon>Sinorhizobium/Ensifer group</taxon>
        <taxon>Sinorhizobium</taxon>
    </lineage>
</organism>
<dbReference type="PROSITE" id="PS00101">
    <property type="entry name" value="HEXAPEP_TRANSFERASES"/>
    <property type="match status" value="1"/>
</dbReference>
<evidence type="ECO:0000256" key="4">
    <source>
        <dbReference type="ARBA" id="ARBA00023315"/>
    </source>
</evidence>
<dbReference type="PANTHER" id="PTHR43300">
    <property type="entry name" value="ACETYLTRANSFERASE"/>
    <property type="match status" value="1"/>
</dbReference>
<dbReference type="SUPFAM" id="SSF51161">
    <property type="entry name" value="Trimeric LpxA-like enzymes"/>
    <property type="match status" value="1"/>
</dbReference>
<evidence type="ECO:0000256" key="2">
    <source>
        <dbReference type="ARBA" id="ARBA00022679"/>
    </source>
</evidence>
<accession>A0A6N7LCZ1</accession>
<comment type="similarity">
    <text evidence="1">Belongs to the transferase hexapeptide repeat family.</text>
</comment>
<dbReference type="CDD" id="cd03349">
    <property type="entry name" value="LbH_XAT"/>
    <property type="match status" value="1"/>
</dbReference>